<proteinExistence type="predicted"/>
<sequence>MNILFDEKTKEGLLELIKNSSNDYVRVKVSAVGCGKPAYDIYCDYKSEDDIEVLINDVNFVISKKDERLCNDIEIKYDKELYNNGFYIRSL</sequence>
<reference evidence="1 2" key="1">
    <citation type="submission" date="2021-08" db="EMBL/GenBank/DDBJ databases">
        <title>Genome sequence analysis of Clostridium chauvoei strains of European origin and evaluation of typing options for outbreak investigations.</title>
        <authorList>
            <person name="Abdel-Glil M."/>
            <person name="Thomas P."/>
            <person name="Seyboldt C."/>
        </authorList>
    </citation>
    <scope>NUCLEOTIDE SEQUENCE [LARGE SCALE GENOMIC DNA]</scope>
    <source>
        <strain evidence="1 2">S0260-09</strain>
    </source>
</reference>
<protein>
    <recommendedName>
        <fullName evidence="3">FeS cluster biogenesis domain-containing protein</fullName>
    </recommendedName>
</protein>
<evidence type="ECO:0008006" key="3">
    <source>
        <dbReference type="Google" id="ProtNLM"/>
    </source>
</evidence>
<gene>
    <name evidence="1" type="ORF">K4H94_03170</name>
</gene>
<dbReference type="RefSeq" id="WP_021875249.1">
    <property type="nucleotide sequence ID" value="NZ_CP018624.1"/>
</dbReference>
<dbReference type="EMBL" id="JAIFTX010000005">
    <property type="protein sequence ID" value="MBX7290051.1"/>
    <property type="molecule type" value="Genomic_DNA"/>
</dbReference>
<comment type="caution">
    <text evidence="1">The sequence shown here is derived from an EMBL/GenBank/DDBJ whole genome shotgun (WGS) entry which is preliminary data.</text>
</comment>
<dbReference type="GeneID" id="66301257"/>
<evidence type="ECO:0000313" key="2">
    <source>
        <dbReference type="Proteomes" id="UP000775179"/>
    </source>
</evidence>
<dbReference type="Proteomes" id="UP000775179">
    <property type="component" value="Unassembled WGS sequence"/>
</dbReference>
<organism evidence="1 2">
    <name type="scientific">Clostridium chauvoei</name>
    <dbReference type="NCBI Taxonomy" id="46867"/>
    <lineage>
        <taxon>Bacteria</taxon>
        <taxon>Bacillati</taxon>
        <taxon>Bacillota</taxon>
        <taxon>Clostridia</taxon>
        <taxon>Eubacteriales</taxon>
        <taxon>Clostridiaceae</taxon>
        <taxon>Clostridium</taxon>
    </lineage>
</organism>
<evidence type="ECO:0000313" key="1">
    <source>
        <dbReference type="EMBL" id="MBX7290051.1"/>
    </source>
</evidence>
<dbReference type="InterPro" id="IPR035903">
    <property type="entry name" value="HesB-like_dom_sf"/>
</dbReference>
<dbReference type="Gene3D" id="2.60.300.12">
    <property type="entry name" value="HesB-like domain"/>
    <property type="match status" value="1"/>
</dbReference>
<dbReference type="AlphaFoldDB" id="A0ABD4RFC9"/>
<name>A0ABD4RFC9_9CLOT</name>
<dbReference type="KEGG" id="cchv:BTM20_05210"/>
<accession>A0ABD4RFC9</accession>
<dbReference type="SUPFAM" id="SSF89360">
    <property type="entry name" value="HesB-like domain"/>
    <property type="match status" value="1"/>
</dbReference>